<sequence>MAPSKAPLFAVCREASVEEVLVDGGRGRNNDKTTKRSPLKSFAESLYADLLWDCGGVNVENATIATGADTSFKPLPTEEFADVFGGPPKFATLSTQISFLRGPSPVSDACCNDAVLFQLSTCTPVTTSTSSIDIQSRIVQRAPDNPIPSPSSAKSVKTSYMENRGLFLYKDKISMSGDEAALGASSHLRNIDTFVRPRESSRFDTDEDIEDARLSSMSIEDTGSMFTEASIKELPKGLSSGCGGKSALIHQRMAHSLKGFQDAKQMSSHCVQVPKEHMFFHAKQKRKGNMGDNWVTIKDICFQTEPCAFAPPSRPPPRIFTDATYVKYNQKTAMRMGDSRNDSDVFYPKCLVNDSGFLRASHNQTSNLNDTYCSKVTKIATETTKVKAQMILEARAKARSMVERKYRERQRTQQLMERCADSADYETECHMNDKKCVRRIVQQLNSDVTEQVMGQIRQEKVARQYIGKNTRVLQSKDATKYLESTTAGQHNFSGQPVESKQESTVKIDMFQTSIHDESTGGIMKSDTNGINTKLSSSESGHEKGIESVVVPSKEQQQAGINASSFVFQDAAGESHGSRVVGLDNHDHIAERMAKALEEKKQHDVECLKEQIEKEMAAKMLDEDIKVWAAGKQGNLKALLCSLHLVLWPECGWRRVSAEDILTAETLRKSYRRAALCVHPDKVQQRGATLAQKYVAEKVFDLLREASARYF</sequence>
<proteinExistence type="predicted"/>
<dbReference type="AlphaFoldDB" id="A0A8T2UFT0"/>
<evidence type="ECO:0000313" key="1">
    <source>
        <dbReference type="EMBL" id="KAH7432653.1"/>
    </source>
</evidence>
<protein>
    <recommendedName>
        <fullName evidence="3">Auxilin-related protein 2</fullName>
    </recommendedName>
</protein>
<dbReference type="GO" id="GO:0072318">
    <property type="term" value="P:clathrin coat disassembly"/>
    <property type="evidence" value="ECO:0007669"/>
    <property type="project" value="TreeGrafter"/>
</dbReference>
<dbReference type="Gene3D" id="1.10.287.110">
    <property type="entry name" value="DnaJ domain"/>
    <property type="match status" value="1"/>
</dbReference>
<dbReference type="InterPro" id="IPR036869">
    <property type="entry name" value="J_dom_sf"/>
</dbReference>
<reference evidence="1" key="1">
    <citation type="submission" date="2021-08" db="EMBL/GenBank/DDBJ databases">
        <title>WGS assembly of Ceratopteris richardii.</title>
        <authorList>
            <person name="Marchant D.B."/>
            <person name="Chen G."/>
            <person name="Jenkins J."/>
            <person name="Shu S."/>
            <person name="Leebens-Mack J."/>
            <person name="Grimwood J."/>
            <person name="Schmutz J."/>
            <person name="Soltis P."/>
            <person name="Soltis D."/>
            <person name="Chen Z.-H."/>
        </authorList>
    </citation>
    <scope>NUCLEOTIDE SEQUENCE</scope>
    <source>
        <strain evidence="1">Whitten #5841</strain>
        <tissue evidence="1">Leaf</tissue>
    </source>
</reference>
<dbReference type="GO" id="GO:0031982">
    <property type="term" value="C:vesicle"/>
    <property type="evidence" value="ECO:0007669"/>
    <property type="project" value="TreeGrafter"/>
</dbReference>
<accession>A0A8T2UFT0</accession>
<dbReference type="SUPFAM" id="SSF46565">
    <property type="entry name" value="Chaperone J-domain"/>
    <property type="match status" value="1"/>
</dbReference>
<name>A0A8T2UFT0_CERRI</name>
<dbReference type="Proteomes" id="UP000825935">
    <property type="component" value="Chromosome 7"/>
</dbReference>
<gene>
    <name evidence="1" type="ORF">KP509_07G032400</name>
</gene>
<dbReference type="PANTHER" id="PTHR23172:SF19">
    <property type="entry name" value="J DOMAIN-CONTAINING PROTEIN"/>
    <property type="match status" value="1"/>
</dbReference>
<dbReference type="EMBL" id="CM035412">
    <property type="protein sequence ID" value="KAH7432653.1"/>
    <property type="molecule type" value="Genomic_DNA"/>
</dbReference>
<dbReference type="PANTHER" id="PTHR23172">
    <property type="entry name" value="AUXILIN/CYCLIN G-ASSOCIATED KINASE-RELATED"/>
    <property type="match status" value="1"/>
</dbReference>
<keyword evidence="2" id="KW-1185">Reference proteome</keyword>
<dbReference type="InterPro" id="IPR001623">
    <property type="entry name" value="DnaJ_domain"/>
</dbReference>
<evidence type="ECO:0008006" key="3">
    <source>
        <dbReference type="Google" id="ProtNLM"/>
    </source>
</evidence>
<organism evidence="1 2">
    <name type="scientific">Ceratopteris richardii</name>
    <name type="common">Triangle waterfern</name>
    <dbReference type="NCBI Taxonomy" id="49495"/>
    <lineage>
        <taxon>Eukaryota</taxon>
        <taxon>Viridiplantae</taxon>
        <taxon>Streptophyta</taxon>
        <taxon>Embryophyta</taxon>
        <taxon>Tracheophyta</taxon>
        <taxon>Polypodiopsida</taxon>
        <taxon>Polypodiidae</taxon>
        <taxon>Polypodiales</taxon>
        <taxon>Pteridineae</taxon>
        <taxon>Pteridaceae</taxon>
        <taxon>Parkerioideae</taxon>
        <taxon>Ceratopteris</taxon>
    </lineage>
</organism>
<dbReference type="GO" id="GO:0072583">
    <property type="term" value="P:clathrin-dependent endocytosis"/>
    <property type="evidence" value="ECO:0007669"/>
    <property type="project" value="TreeGrafter"/>
</dbReference>
<dbReference type="GO" id="GO:0005737">
    <property type="term" value="C:cytoplasm"/>
    <property type="evidence" value="ECO:0007669"/>
    <property type="project" value="TreeGrafter"/>
</dbReference>
<evidence type="ECO:0000313" key="2">
    <source>
        <dbReference type="Proteomes" id="UP000825935"/>
    </source>
</evidence>
<dbReference type="GO" id="GO:0030276">
    <property type="term" value="F:clathrin binding"/>
    <property type="evidence" value="ECO:0007669"/>
    <property type="project" value="TreeGrafter"/>
</dbReference>
<comment type="caution">
    <text evidence="1">The sequence shown here is derived from an EMBL/GenBank/DDBJ whole genome shotgun (WGS) entry which is preliminary data.</text>
</comment>
<dbReference type="OrthoDB" id="1717591at2759"/>
<dbReference type="CDD" id="cd06257">
    <property type="entry name" value="DnaJ"/>
    <property type="match status" value="1"/>
</dbReference>